<dbReference type="SUPFAM" id="SSF81321">
    <property type="entry name" value="Family A G protein-coupled receptor-like"/>
    <property type="match status" value="1"/>
</dbReference>
<keyword evidence="3" id="KW-1185">Reference proteome</keyword>
<dbReference type="OMA" id="NSTCHFI"/>
<dbReference type="CTD" id="187824"/>
<proteinExistence type="predicted"/>
<dbReference type="GeneID" id="187824"/>
<dbReference type="RefSeq" id="NP_503234.1">
    <property type="nucleotide sequence ID" value="NM_070833.1"/>
</dbReference>
<evidence type="ECO:0000313" key="4">
    <source>
        <dbReference type="WormBase" id="R11G11.5"/>
    </source>
</evidence>
<dbReference type="PANTHER" id="PTHR47164:SF1">
    <property type="entry name" value="G-PROTEIN COUPLED RECEPTORS FAMILY 1 PROFILE DOMAIN-CONTAINING PROTEIN"/>
    <property type="match status" value="1"/>
</dbReference>
<evidence type="ECO:0000256" key="1">
    <source>
        <dbReference type="SAM" id="Phobius"/>
    </source>
</evidence>
<dbReference type="PhylomeDB" id="O16957"/>
<dbReference type="OrthoDB" id="5835148at2759"/>
<dbReference type="Pfam" id="PF10324">
    <property type="entry name" value="7TM_GPCR_Srw"/>
    <property type="match status" value="1"/>
</dbReference>
<feature type="transmembrane region" description="Helical" evidence="1">
    <location>
        <begin position="93"/>
        <end position="118"/>
    </location>
</feature>
<reference evidence="2 3" key="1">
    <citation type="journal article" date="1998" name="Science">
        <title>Genome sequence of the nematode C. elegans: a platform for investigating biology.</title>
        <authorList>
            <consortium name="The C. elegans sequencing consortium"/>
            <person name="Sulson J.E."/>
            <person name="Waterston R."/>
        </authorList>
    </citation>
    <scope>NUCLEOTIDE SEQUENCE [LARGE SCALE GENOMIC DNA]</scope>
    <source>
        <strain evidence="2 3">Bristol N2</strain>
    </source>
</reference>
<feature type="transmembrane region" description="Helical" evidence="1">
    <location>
        <begin position="29"/>
        <end position="48"/>
    </location>
</feature>
<dbReference type="EMBL" id="BX284605">
    <property type="protein sequence ID" value="CCD64481.1"/>
    <property type="molecule type" value="Genomic_DNA"/>
</dbReference>
<evidence type="ECO:0000313" key="3">
    <source>
        <dbReference type="Proteomes" id="UP000001940"/>
    </source>
</evidence>
<dbReference type="GO" id="GO:0008528">
    <property type="term" value="F:G protein-coupled peptide receptor activity"/>
    <property type="evidence" value="ECO:0007669"/>
    <property type="project" value="InterPro"/>
</dbReference>
<dbReference type="Proteomes" id="UP000001940">
    <property type="component" value="Chromosome V"/>
</dbReference>
<dbReference type="AGR" id="WB:WBGene00005855"/>
<protein>
    <submittedName>
        <fullName evidence="2">G_PROTEIN_RECEP_F1_2 domain-containing protein</fullName>
    </submittedName>
</protein>
<dbReference type="PANTHER" id="PTHR47164">
    <property type="entry name" value="SERPENTINE RECEPTOR, CLASS W-RELATED"/>
    <property type="match status" value="1"/>
</dbReference>
<sequence length="196" mass="21913">MAESVYHGEMGNAIKFIESIADPLNSINLFLSIVSINVNILHAIILTRSSMKSTSTNVIIVLTILLLHALNKAKKARKKKKSSLRDTDHTTKLVVFMTAAFFFAEAPLGVIYMINAFYHTNDGLIIASVDVIIVFASLLTINSTCHFIFCIFLSRQYRSTLYYTLRLHLLVNSTRTEATRNLSSVAVPSMRLVSVR</sequence>
<keyword evidence="1" id="KW-0812">Transmembrane</keyword>
<dbReference type="KEGG" id="cel:CELE_R11G11.5"/>
<evidence type="ECO:0000313" key="2">
    <source>
        <dbReference type="EMBL" id="CCD64481.1"/>
    </source>
</evidence>
<gene>
    <name evidence="2 4" type="primary">srw-108</name>
    <name evidence="2" type="ORF">CELE_R11G11.5</name>
    <name evidence="4" type="ORF">R11G11.5</name>
</gene>
<dbReference type="InParanoid" id="O16957"/>
<dbReference type="WormBase" id="R11G11.5">
    <property type="protein sequence ID" value="CE12748"/>
    <property type="gene ID" value="WBGene00005855"/>
    <property type="gene designation" value="srw-108"/>
</dbReference>
<dbReference type="AlphaFoldDB" id="O16957"/>
<accession>O16957</accession>
<dbReference type="PaxDb" id="6239-R11G11.5"/>
<feature type="transmembrane region" description="Helical" evidence="1">
    <location>
        <begin position="124"/>
        <end position="153"/>
    </location>
</feature>
<dbReference type="InterPro" id="IPR019427">
    <property type="entry name" value="7TM_GPCR_serpentine_rcpt_Srw"/>
</dbReference>
<dbReference type="eggNOG" id="ENOG502TGSJ">
    <property type="taxonomic scope" value="Eukaryota"/>
</dbReference>
<organism evidence="2 3">
    <name type="scientific">Caenorhabditis elegans</name>
    <dbReference type="NCBI Taxonomy" id="6239"/>
    <lineage>
        <taxon>Eukaryota</taxon>
        <taxon>Metazoa</taxon>
        <taxon>Ecdysozoa</taxon>
        <taxon>Nematoda</taxon>
        <taxon>Chromadorea</taxon>
        <taxon>Rhabditida</taxon>
        <taxon>Rhabditina</taxon>
        <taxon>Rhabditomorpha</taxon>
        <taxon>Rhabditoidea</taxon>
        <taxon>Rhabditidae</taxon>
        <taxon>Peloderinae</taxon>
        <taxon>Caenorhabditis</taxon>
    </lineage>
</organism>
<keyword evidence="1" id="KW-1133">Transmembrane helix</keyword>
<dbReference type="PIR" id="B88931">
    <property type="entry name" value="B88931"/>
</dbReference>
<feature type="transmembrane region" description="Helical" evidence="1">
    <location>
        <begin position="54"/>
        <end position="73"/>
    </location>
</feature>
<name>O16957_CAEEL</name>
<keyword evidence="1" id="KW-0472">Membrane</keyword>
<dbReference type="HOGENOM" id="CLU_1391387_0_0_1"/>
<dbReference type="SMR" id="O16957"/>
<dbReference type="Gene3D" id="1.20.1070.10">
    <property type="entry name" value="Rhodopsin 7-helix transmembrane proteins"/>
    <property type="match status" value="1"/>
</dbReference>
<dbReference type="UCSC" id="R11G11.5">
    <property type="organism name" value="c. elegans"/>
</dbReference>